<accession>A0ABS4THK2</accession>
<comment type="caution">
    <text evidence="1">The sequence shown here is derived from an EMBL/GenBank/DDBJ whole genome shotgun (WGS) entry which is preliminary data.</text>
</comment>
<dbReference type="GO" id="GO:0016787">
    <property type="term" value="F:hydrolase activity"/>
    <property type="evidence" value="ECO:0007669"/>
    <property type="project" value="UniProtKB-KW"/>
</dbReference>
<keyword evidence="2" id="KW-1185">Reference proteome</keyword>
<dbReference type="EMBL" id="JAGINW010000001">
    <property type="protein sequence ID" value="MBP2323911.1"/>
    <property type="molecule type" value="Genomic_DNA"/>
</dbReference>
<dbReference type="InterPro" id="IPR029058">
    <property type="entry name" value="AB_hydrolase_fold"/>
</dbReference>
<reference evidence="1 2" key="1">
    <citation type="submission" date="2021-03" db="EMBL/GenBank/DDBJ databases">
        <title>Sequencing the genomes of 1000 actinobacteria strains.</title>
        <authorList>
            <person name="Klenk H.-P."/>
        </authorList>
    </citation>
    <scope>NUCLEOTIDE SEQUENCE [LARGE SCALE GENOMIC DNA]</scope>
    <source>
        <strain evidence="1 2">DSM 46670</strain>
    </source>
</reference>
<name>A0ABS4THK2_9PSEU</name>
<dbReference type="RefSeq" id="WP_245378336.1">
    <property type="nucleotide sequence ID" value="NZ_JAGINW010000001.1"/>
</dbReference>
<protein>
    <submittedName>
        <fullName evidence="1">S-formylglutathione hydrolase FrmB</fullName>
    </submittedName>
</protein>
<dbReference type="Gene3D" id="3.40.50.1820">
    <property type="entry name" value="alpha/beta hydrolase"/>
    <property type="match status" value="1"/>
</dbReference>
<sequence>MDRFLTAAVQAGVPPFAVVSVDGGRDSYWTVRADGDDPQRMLRDELGPIQAAFGISMGGFGALRFARDRKDLKAVGVISPALFRRWPDARSKNVFLDQKHWEDNEPLRHLKEIEGVPLGVWCGTEDPLLYAAKALAGQARPAETRITGGAHDNAYWMRVLPEVLAFVGARLSGTG</sequence>
<keyword evidence="1" id="KW-0378">Hydrolase</keyword>
<gene>
    <name evidence="1" type="ORF">JOF56_004296</name>
</gene>
<evidence type="ECO:0000313" key="1">
    <source>
        <dbReference type="EMBL" id="MBP2323911.1"/>
    </source>
</evidence>
<evidence type="ECO:0000313" key="2">
    <source>
        <dbReference type="Proteomes" id="UP001519332"/>
    </source>
</evidence>
<dbReference type="SUPFAM" id="SSF53474">
    <property type="entry name" value="alpha/beta-Hydrolases"/>
    <property type="match status" value="1"/>
</dbReference>
<proteinExistence type="predicted"/>
<dbReference type="Proteomes" id="UP001519332">
    <property type="component" value="Unassembled WGS sequence"/>
</dbReference>
<organism evidence="1 2">
    <name type="scientific">Kibdelosporangium banguiense</name>
    <dbReference type="NCBI Taxonomy" id="1365924"/>
    <lineage>
        <taxon>Bacteria</taxon>
        <taxon>Bacillati</taxon>
        <taxon>Actinomycetota</taxon>
        <taxon>Actinomycetes</taxon>
        <taxon>Pseudonocardiales</taxon>
        <taxon>Pseudonocardiaceae</taxon>
        <taxon>Kibdelosporangium</taxon>
    </lineage>
</organism>